<dbReference type="GO" id="GO:0004061">
    <property type="term" value="F:arylformamidase activity"/>
    <property type="evidence" value="ECO:0007669"/>
    <property type="project" value="InterPro"/>
</dbReference>
<reference evidence="4 5" key="1">
    <citation type="submission" date="2019-07" db="EMBL/GenBank/DDBJ databases">
        <title>Draft genome assembly of a fouling barnacle, Amphibalanus amphitrite (Darwin, 1854): The first reference genome for Thecostraca.</title>
        <authorList>
            <person name="Kim W."/>
        </authorList>
    </citation>
    <scope>NUCLEOTIDE SEQUENCE [LARGE SCALE GENOMIC DNA]</scope>
    <source>
        <strain evidence="4">SNU_AA5</strain>
        <tissue evidence="4">Soma without cirri and trophi</tissue>
    </source>
</reference>
<dbReference type="InterPro" id="IPR037175">
    <property type="entry name" value="KFase_sf"/>
</dbReference>
<dbReference type="PANTHER" id="PTHR31118">
    <property type="entry name" value="CYCLASE-LIKE PROTEIN 2"/>
    <property type="match status" value="1"/>
</dbReference>
<evidence type="ECO:0000313" key="5">
    <source>
        <dbReference type="Proteomes" id="UP000440578"/>
    </source>
</evidence>
<sequence>MEVRLFWTRMAPRMPGVARWALALALLVCCSPAVAGELLDLTHTLDNTTLYWNEKDSFTLTRVEQPANRPFWSQKFKIETVEHAGTHMDAPSHFYEQGWTIADIPVERLIANAAVIDISERSAANPDAMVTPEDLDAWRDAHGQFKYPTIVLIRTGYAAYWPDRNRYFGLSDAEPGVYHFPGFGEAAGQDLAEDPAVVGVGIDTASLDQGVSRTLPVHAVLSRANRFGMENVGDLSQVPASGARIYALPMKTGGGSGGPCRVVIELEPSTCRGKGRGQKGRGRGQKGRGRGQGGRRGQGRDQGQESGRRQGQDQGQEGRRQRQGRRQGRRRQQEQHAHEELPVPGFE</sequence>
<dbReference type="AlphaFoldDB" id="A0A6A4WLI2"/>
<evidence type="ECO:0000256" key="3">
    <source>
        <dbReference type="SAM" id="SignalP"/>
    </source>
</evidence>
<keyword evidence="3" id="KW-0732">Signal</keyword>
<comment type="similarity">
    <text evidence="1">Belongs to the Cyclase 1 superfamily.</text>
</comment>
<dbReference type="Proteomes" id="UP000440578">
    <property type="component" value="Unassembled WGS sequence"/>
</dbReference>
<accession>A0A6A4WLI2</accession>
<dbReference type="OrthoDB" id="7108654at2759"/>
<feature type="compositionally biased region" description="Basic residues" evidence="2">
    <location>
        <begin position="273"/>
        <end position="289"/>
    </location>
</feature>
<name>A0A6A4WLI2_AMPAM</name>
<dbReference type="InterPro" id="IPR007325">
    <property type="entry name" value="KFase/CYL"/>
</dbReference>
<feature type="compositionally biased region" description="Basic residues" evidence="2">
    <location>
        <begin position="321"/>
        <end position="330"/>
    </location>
</feature>
<dbReference type="PANTHER" id="PTHR31118:SF12">
    <property type="entry name" value="CYCLASE-LIKE PROTEIN 2"/>
    <property type="match status" value="1"/>
</dbReference>
<dbReference type="SUPFAM" id="SSF102198">
    <property type="entry name" value="Putative cyclase"/>
    <property type="match status" value="1"/>
</dbReference>
<proteinExistence type="inferred from homology"/>
<dbReference type="Gene3D" id="3.50.30.50">
    <property type="entry name" value="Putative cyclase"/>
    <property type="match status" value="1"/>
</dbReference>
<evidence type="ECO:0000256" key="1">
    <source>
        <dbReference type="ARBA" id="ARBA00007865"/>
    </source>
</evidence>
<organism evidence="4 5">
    <name type="scientific">Amphibalanus amphitrite</name>
    <name type="common">Striped barnacle</name>
    <name type="synonym">Balanus amphitrite</name>
    <dbReference type="NCBI Taxonomy" id="1232801"/>
    <lineage>
        <taxon>Eukaryota</taxon>
        <taxon>Metazoa</taxon>
        <taxon>Ecdysozoa</taxon>
        <taxon>Arthropoda</taxon>
        <taxon>Crustacea</taxon>
        <taxon>Multicrustacea</taxon>
        <taxon>Cirripedia</taxon>
        <taxon>Thoracica</taxon>
        <taxon>Thoracicalcarea</taxon>
        <taxon>Balanomorpha</taxon>
        <taxon>Balanoidea</taxon>
        <taxon>Balanidae</taxon>
        <taxon>Amphibalaninae</taxon>
        <taxon>Amphibalanus</taxon>
    </lineage>
</organism>
<dbReference type="GO" id="GO:0019441">
    <property type="term" value="P:L-tryptophan catabolic process to kynurenine"/>
    <property type="evidence" value="ECO:0007669"/>
    <property type="project" value="InterPro"/>
</dbReference>
<feature type="compositionally biased region" description="Basic and acidic residues" evidence="2">
    <location>
        <begin position="331"/>
        <end position="341"/>
    </location>
</feature>
<dbReference type="EMBL" id="VIIS01000825">
    <property type="protein sequence ID" value="KAF0304634.1"/>
    <property type="molecule type" value="Genomic_DNA"/>
</dbReference>
<evidence type="ECO:0000256" key="2">
    <source>
        <dbReference type="SAM" id="MobiDB-lite"/>
    </source>
</evidence>
<protein>
    <submittedName>
        <fullName evidence="4">Kynurenine formamidase</fullName>
    </submittedName>
</protein>
<comment type="caution">
    <text evidence="4">The sequence shown here is derived from an EMBL/GenBank/DDBJ whole genome shotgun (WGS) entry which is preliminary data.</text>
</comment>
<feature type="compositionally biased region" description="Basic and acidic residues" evidence="2">
    <location>
        <begin position="298"/>
        <end position="320"/>
    </location>
</feature>
<feature type="region of interest" description="Disordered" evidence="2">
    <location>
        <begin position="270"/>
        <end position="347"/>
    </location>
</feature>
<gene>
    <name evidence="4" type="primary">kynB_1</name>
    <name evidence="4" type="ORF">FJT64_002679</name>
</gene>
<evidence type="ECO:0000313" key="4">
    <source>
        <dbReference type="EMBL" id="KAF0304634.1"/>
    </source>
</evidence>
<dbReference type="Pfam" id="PF04199">
    <property type="entry name" value="Cyclase"/>
    <property type="match status" value="1"/>
</dbReference>
<feature type="chain" id="PRO_5025398694" evidence="3">
    <location>
        <begin position="37"/>
        <end position="347"/>
    </location>
</feature>
<keyword evidence="5" id="KW-1185">Reference proteome</keyword>
<feature type="signal peptide" evidence="3">
    <location>
        <begin position="1"/>
        <end position="36"/>
    </location>
</feature>